<feature type="transmembrane region" description="Helical" evidence="1">
    <location>
        <begin position="180"/>
        <end position="201"/>
    </location>
</feature>
<reference evidence="3 4" key="1">
    <citation type="submission" date="2014-07" db="EMBL/GenBank/DDBJ databases">
        <title>Tepidicaulis marinum gen. nov., sp. nov., a novel marine bacterium denitrifying nitrate to nitrous oxide strictly under microaerobic conditions.</title>
        <authorList>
            <person name="Takeuchi M."/>
            <person name="Yamagishi T."/>
            <person name="Kamagata Y."/>
            <person name="Oshima K."/>
            <person name="Hattori M."/>
            <person name="Katayama T."/>
            <person name="Hanada S."/>
            <person name="Tamaki H."/>
            <person name="Marumo K."/>
            <person name="Maeda H."/>
            <person name="Nedachi M."/>
            <person name="Iwasaki W."/>
            <person name="Suwa Y."/>
            <person name="Sakata S."/>
        </authorList>
    </citation>
    <scope>NUCLEOTIDE SEQUENCE [LARGE SCALE GENOMIC DNA]</scope>
    <source>
        <strain evidence="3 4">MA2</strain>
    </source>
</reference>
<dbReference type="AlphaFoldDB" id="A0A081B638"/>
<evidence type="ECO:0000259" key="2">
    <source>
        <dbReference type="Pfam" id="PF01757"/>
    </source>
</evidence>
<keyword evidence="4" id="KW-1185">Reference proteome</keyword>
<dbReference type="eggNOG" id="COG1835">
    <property type="taxonomic scope" value="Bacteria"/>
</dbReference>
<feature type="transmembrane region" description="Helical" evidence="1">
    <location>
        <begin position="311"/>
        <end position="332"/>
    </location>
</feature>
<keyword evidence="1" id="KW-0472">Membrane</keyword>
<dbReference type="PANTHER" id="PTHR23028">
    <property type="entry name" value="ACETYLTRANSFERASE"/>
    <property type="match status" value="1"/>
</dbReference>
<feature type="transmembrane region" description="Helical" evidence="1">
    <location>
        <begin position="12"/>
        <end position="32"/>
    </location>
</feature>
<feature type="transmembrane region" description="Helical" evidence="1">
    <location>
        <begin position="258"/>
        <end position="276"/>
    </location>
</feature>
<feature type="transmembrane region" description="Helical" evidence="1">
    <location>
        <begin position="156"/>
        <end position="175"/>
    </location>
</feature>
<gene>
    <name evidence="3" type="ORF">M2A_0005</name>
</gene>
<name>A0A081B638_9HYPH</name>
<keyword evidence="1" id="KW-0812">Transmembrane</keyword>
<evidence type="ECO:0000256" key="1">
    <source>
        <dbReference type="SAM" id="Phobius"/>
    </source>
</evidence>
<evidence type="ECO:0000313" key="4">
    <source>
        <dbReference type="Proteomes" id="UP000028702"/>
    </source>
</evidence>
<dbReference type="InterPro" id="IPR050879">
    <property type="entry name" value="Acyltransferase_3"/>
</dbReference>
<evidence type="ECO:0000313" key="3">
    <source>
        <dbReference type="EMBL" id="GAK43506.1"/>
    </source>
</evidence>
<accession>A0A081B638</accession>
<proteinExistence type="predicted"/>
<feature type="transmembrane region" description="Helical" evidence="1">
    <location>
        <begin position="207"/>
        <end position="225"/>
    </location>
</feature>
<dbReference type="GO" id="GO:0016747">
    <property type="term" value="F:acyltransferase activity, transferring groups other than amino-acyl groups"/>
    <property type="evidence" value="ECO:0007669"/>
    <property type="project" value="InterPro"/>
</dbReference>
<dbReference type="EMBL" id="BBIO01000001">
    <property type="protein sequence ID" value="GAK43506.1"/>
    <property type="molecule type" value="Genomic_DNA"/>
</dbReference>
<feature type="transmembrane region" description="Helical" evidence="1">
    <location>
        <begin position="232"/>
        <end position="252"/>
    </location>
</feature>
<keyword evidence="1" id="KW-1133">Transmembrane helix</keyword>
<feature type="transmembrane region" description="Helical" evidence="1">
    <location>
        <begin position="288"/>
        <end position="305"/>
    </location>
</feature>
<keyword evidence="3" id="KW-0012">Acyltransferase</keyword>
<feature type="transmembrane region" description="Helical" evidence="1">
    <location>
        <begin position="86"/>
        <end position="105"/>
    </location>
</feature>
<organism evidence="3 4">
    <name type="scientific">Tepidicaulis marinus</name>
    <dbReference type="NCBI Taxonomy" id="1333998"/>
    <lineage>
        <taxon>Bacteria</taxon>
        <taxon>Pseudomonadati</taxon>
        <taxon>Pseudomonadota</taxon>
        <taxon>Alphaproteobacteria</taxon>
        <taxon>Hyphomicrobiales</taxon>
        <taxon>Parvibaculaceae</taxon>
        <taxon>Tepidicaulis</taxon>
    </lineage>
</organism>
<feature type="domain" description="Acyltransferase 3" evidence="2">
    <location>
        <begin position="10"/>
        <end position="329"/>
    </location>
</feature>
<dbReference type="STRING" id="1333998.M2A_0005"/>
<keyword evidence="3" id="KW-0808">Transferase</keyword>
<feature type="transmembrane region" description="Helical" evidence="1">
    <location>
        <begin position="44"/>
        <end position="65"/>
    </location>
</feature>
<dbReference type="Proteomes" id="UP000028702">
    <property type="component" value="Unassembled WGS sequence"/>
</dbReference>
<protein>
    <submittedName>
        <fullName evidence="3">Acyltransferase 3</fullName>
    </submittedName>
</protein>
<comment type="caution">
    <text evidence="3">The sequence shown here is derived from an EMBL/GenBank/DDBJ whole genome shotgun (WGS) entry which is preliminary data.</text>
</comment>
<dbReference type="Pfam" id="PF01757">
    <property type="entry name" value="Acyl_transf_3"/>
    <property type="match status" value="1"/>
</dbReference>
<dbReference type="InterPro" id="IPR002656">
    <property type="entry name" value="Acyl_transf_3_dom"/>
</dbReference>
<sequence length="363" mass="40241">MGDVAQNRDNNLNLLRFLAAATVALSHSFLLVTGDPESRPLMKATGFSIGYHAVDIFFVISGFLVTQSWMRRSSLLDFTVARALRIYPALAVCVMLTALVLLPPLSNTSAAGYFSSFETFSYVVLTASLVSPDGTLPGTFLTTPVANEVNGSLWTLRYEVLCYAALAFLGMSGILARRKWLIRTAFVIGLPLAALSLFPIAYADDTILGHFVRFGLCFGLGVLAYEYRAQIPLHWAGVVFLFLLTVAMRPYAVFPLSFYLLTAYSAFWLAYIPSGWIRNFNKAGDYSYGLYIYAYPFQQALVLTMPNLTPLHLFAVTLAAVLPAAILSWHLVEKPVMAKKGDAAARLRRLGRWLASRKLMRWI</sequence>